<protein>
    <submittedName>
        <fullName evidence="9">GntR family transcriptional regulator</fullName>
    </submittedName>
    <submittedName>
        <fullName evidence="10">PLP-dependent aminotransferase family protein</fullName>
    </submittedName>
</protein>
<dbReference type="SUPFAM" id="SSF53383">
    <property type="entry name" value="PLP-dependent transferases"/>
    <property type="match status" value="1"/>
</dbReference>
<dbReference type="RefSeq" id="WP_005826797.1">
    <property type="nucleotide sequence ID" value="NZ_BJOD01000045.1"/>
</dbReference>
<dbReference type="GO" id="GO:0030170">
    <property type="term" value="F:pyridoxal phosphate binding"/>
    <property type="evidence" value="ECO:0007669"/>
    <property type="project" value="InterPro"/>
</dbReference>
<dbReference type="CDD" id="cd00609">
    <property type="entry name" value="AAT_like"/>
    <property type="match status" value="1"/>
</dbReference>
<feature type="domain" description="HTH gntR-type" evidence="8">
    <location>
        <begin position="13"/>
        <end position="81"/>
    </location>
</feature>
<dbReference type="CDD" id="cd07377">
    <property type="entry name" value="WHTH_GntR"/>
    <property type="match status" value="1"/>
</dbReference>
<dbReference type="PROSITE" id="PS50949">
    <property type="entry name" value="HTH_GNTR"/>
    <property type="match status" value="1"/>
</dbReference>
<name>A0A3M8ANF5_9BACL</name>
<accession>A0A3M8ANF5</accession>
<keyword evidence="10" id="KW-0808">Transferase</keyword>
<evidence type="ECO:0000256" key="5">
    <source>
        <dbReference type="ARBA" id="ARBA00023015"/>
    </source>
</evidence>
<evidence type="ECO:0000256" key="4">
    <source>
        <dbReference type="ARBA" id="ARBA00022898"/>
    </source>
</evidence>
<dbReference type="InterPro" id="IPR004839">
    <property type="entry name" value="Aminotransferase_I/II_large"/>
</dbReference>
<dbReference type="InterPro" id="IPR000524">
    <property type="entry name" value="Tscrpt_reg_HTH_GntR"/>
</dbReference>
<dbReference type="GeneID" id="82813618"/>
<dbReference type="EMBL" id="BJOD01000045">
    <property type="protein sequence ID" value="GED27639.1"/>
    <property type="molecule type" value="Genomic_DNA"/>
</dbReference>
<keyword evidence="7" id="KW-0804">Transcription</keyword>
<dbReference type="GO" id="GO:0003677">
    <property type="term" value="F:DNA binding"/>
    <property type="evidence" value="ECO:0007669"/>
    <property type="project" value="UniProtKB-KW"/>
</dbReference>
<dbReference type="InterPro" id="IPR015421">
    <property type="entry name" value="PyrdxlP-dep_Trfase_major"/>
</dbReference>
<comment type="cofactor">
    <cofactor evidence="1">
        <name>pyridoxal 5'-phosphate</name>
        <dbReference type="ChEBI" id="CHEBI:597326"/>
    </cofactor>
</comment>
<dbReference type="Proteomes" id="UP000317180">
    <property type="component" value="Unassembled WGS sequence"/>
</dbReference>
<evidence type="ECO:0000256" key="2">
    <source>
        <dbReference type="ARBA" id="ARBA00005384"/>
    </source>
</evidence>
<organism evidence="10 11">
    <name type="scientific">Brevibacillus agri</name>
    <dbReference type="NCBI Taxonomy" id="51101"/>
    <lineage>
        <taxon>Bacteria</taxon>
        <taxon>Bacillati</taxon>
        <taxon>Bacillota</taxon>
        <taxon>Bacilli</taxon>
        <taxon>Bacillales</taxon>
        <taxon>Paenibacillaceae</taxon>
        <taxon>Brevibacillus</taxon>
    </lineage>
</organism>
<evidence type="ECO:0000256" key="1">
    <source>
        <dbReference type="ARBA" id="ARBA00001933"/>
    </source>
</evidence>
<proteinExistence type="inferred from homology"/>
<keyword evidence="3 10" id="KW-0032">Aminotransferase</keyword>
<evidence type="ECO:0000313" key="9">
    <source>
        <dbReference type="EMBL" id="GED27639.1"/>
    </source>
</evidence>
<dbReference type="Gene3D" id="3.40.640.10">
    <property type="entry name" value="Type I PLP-dependent aspartate aminotransferase-like (Major domain)"/>
    <property type="match status" value="1"/>
</dbReference>
<dbReference type="SUPFAM" id="SSF46785">
    <property type="entry name" value="Winged helix' DNA-binding domain"/>
    <property type="match status" value="1"/>
</dbReference>
<evidence type="ECO:0000259" key="8">
    <source>
        <dbReference type="PROSITE" id="PS50949"/>
    </source>
</evidence>
<evidence type="ECO:0000256" key="7">
    <source>
        <dbReference type="ARBA" id="ARBA00023163"/>
    </source>
</evidence>
<dbReference type="InterPro" id="IPR051446">
    <property type="entry name" value="HTH_trans_reg/aminotransferase"/>
</dbReference>
<gene>
    <name evidence="9" type="ORF">BAG01nite_37410</name>
    <name evidence="10" type="ORF">EB820_18670</name>
</gene>
<dbReference type="GO" id="GO:0008483">
    <property type="term" value="F:transaminase activity"/>
    <property type="evidence" value="ECO:0007669"/>
    <property type="project" value="UniProtKB-KW"/>
</dbReference>
<keyword evidence="12" id="KW-1185">Reference proteome</keyword>
<dbReference type="SMART" id="SM00345">
    <property type="entry name" value="HTH_GNTR"/>
    <property type="match status" value="1"/>
</dbReference>
<dbReference type="InterPro" id="IPR015424">
    <property type="entry name" value="PyrdxlP-dep_Trfase"/>
</dbReference>
<dbReference type="Gene3D" id="1.10.10.10">
    <property type="entry name" value="Winged helix-like DNA-binding domain superfamily/Winged helix DNA-binding domain"/>
    <property type="match status" value="1"/>
</dbReference>
<keyword evidence="4" id="KW-0663">Pyridoxal phosphate</keyword>
<evidence type="ECO:0000313" key="10">
    <source>
        <dbReference type="EMBL" id="RNB52740.1"/>
    </source>
</evidence>
<dbReference type="Pfam" id="PF00392">
    <property type="entry name" value="GntR"/>
    <property type="match status" value="1"/>
</dbReference>
<sequence length="492" mass="55571">MLDISPHLVEDKEALYLQLYRYFRAEIQEGRLPSGTRLPSVRALSGFLQVSKTTVECAYHQLLAEGYIESRERSGFYVVDMEWDGPLPEHAGKKSVPTAGAVGVAAAGGRVPHAAEQPEDGQPVSIRYDFHHARVDAEHFPYERWRKYTNQCMQKENRSVLYYGDRQGEPLLREELARYLSRARGVQATPEQIVIGAGTQIMISLLGFLFGPRGQIVAMEEPGYNGVRSVFAHLGFAVCPIRLEEDGIDVEALGKSGARYVYITPSHQDPSGIVMPYAKRLKLLHWANQTGGYIIEDDYDGEFRYHGRPIPSLQGLDTHGRVIYLGTFSKALLPSIRISYMVLPQELLAIYHEQLADFDQSASRIHQETLALFMKHGDWERHIRKMRTLYRKKHDAMLHILQEQLGPYILLKGQDAGLSMTVEVASDCTALQLAQIAEAAGVRVYPTSHKWMEPQPKALPAFQFGFGGMTTEEMEAGIRLLQKVWGPYLRKR</sequence>
<dbReference type="InterPro" id="IPR036388">
    <property type="entry name" value="WH-like_DNA-bd_sf"/>
</dbReference>
<evidence type="ECO:0000256" key="3">
    <source>
        <dbReference type="ARBA" id="ARBA00022576"/>
    </source>
</evidence>
<dbReference type="OrthoDB" id="9808770at2"/>
<dbReference type="InterPro" id="IPR036390">
    <property type="entry name" value="WH_DNA-bd_sf"/>
</dbReference>
<dbReference type="EMBL" id="RHHN01000053">
    <property type="protein sequence ID" value="RNB52740.1"/>
    <property type="molecule type" value="Genomic_DNA"/>
</dbReference>
<dbReference type="AlphaFoldDB" id="A0A3M8ANF5"/>
<keyword evidence="5" id="KW-0805">Transcription regulation</keyword>
<comment type="caution">
    <text evidence="10">The sequence shown here is derived from an EMBL/GenBank/DDBJ whole genome shotgun (WGS) entry which is preliminary data.</text>
</comment>
<dbReference type="PANTHER" id="PTHR46577">
    <property type="entry name" value="HTH-TYPE TRANSCRIPTIONAL REGULATORY PROTEIN GABR"/>
    <property type="match status" value="1"/>
</dbReference>
<keyword evidence="6" id="KW-0238">DNA-binding</keyword>
<reference evidence="9 12" key="2">
    <citation type="submission" date="2019-06" db="EMBL/GenBank/DDBJ databases">
        <title>Whole genome shotgun sequence of Brevibacillus agri NBRC 15538.</title>
        <authorList>
            <person name="Hosoyama A."/>
            <person name="Uohara A."/>
            <person name="Ohji S."/>
            <person name="Ichikawa N."/>
        </authorList>
    </citation>
    <scope>NUCLEOTIDE SEQUENCE [LARGE SCALE GENOMIC DNA]</scope>
    <source>
        <strain evidence="9 12">NBRC 15538</strain>
    </source>
</reference>
<evidence type="ECO:0000313" key="11">
    <source>
        <dbReference type="Proteomes" id="UP000276178"/>
    </source>
</evidence>
<dbReference type="Pfam" id="PF00155">
    <property type="entry name" value="Aminotran_1_2"/>
    <property type="match status" value="1"/>
</dbReference>
<dbReference type="GO" id="GO:0003700">
    <property type="term" value="F:DNA-binding transcription factor activity"/>
    <property type="evidence" value="ECO:0007669"/>
    <property type="project" value="InterPro"/>
</dbReference>
<dbReference type="Proteomes" id="UP000276178">
    <property type="component" value="Unassembled WGS sequence"/>
</dbReference>
<comment type="similarity">
    <text evidence="2">In the C-terminal section; belongs to the class-I pyridoxal-phosphate-dependent aminotransferase family.</text>
</comment>
<evidence type="ECO:0000256" key="6">
    <source>
        <dbReference type="ARBA" id="ARBA00023125"/>
    </source>
</evidence>
<reference evidence="10 11" key="1">
    <citation type="submission" date="2018-10" db="EMBL/GenBank/DDBJ databases">
        <title>Phylogenomics of Brevibacillus.</title>
        <authorList>
            <person name="Dunlap C."/>
        </authorList>
    </citation>
    <scope>NUCLEOTIDE SEQUENCE [LARGE SCALE GENOMIC DNA]</scope>
    <source>
        <strain evidence="10 11">NRRL NRS 1219</strain>
    </source>
</reference>
<evidence type="ECO:0000313" key="12">
    <source>
        <dbReference type="Proteomes" id="UP000317180"/>
    </source>
</evidence>
<dbReference type="PANTHER" id="PTHR46577:SF1">
    <property type="entry name" value="HTH-TYPE TRANSCRIPTIONAL REGULATORY PROTEIN GABR"/>
    <property type="match status" value="1"/>
</dbReference>